<dbReference type="Proteomes" id="UP000198598">
    <property type="component" value="Unassembled WGS sequence"/>
</dbReference>
<sequence>MGIVKEVNVQENYSKEANKTGLKVNIDIHELPKDTYYLQGVYSNGKVQSTRVVIQ</sequence>
<accession>A0A1I1VID6</accession>
<gene>
    <name evidence="1" type="ORF">SAMN05216167_107114</name>
</gene>
<dbReference type="AlphaFoldDB" id="A0A1I1VID6"/>
<protein>
    <submittedName>
        <fullName evidence="1">Uncharacterized protein</fullName>
    </submittedName>
</protein>
<name>A0A1I1VID6_9BACT</name>
<evidence type="ECO:0000313" key="1">
    <source>
        <dbReference type="EMBL" id="SFD80240.1"/>
    </source>
</evidence>
<dbReference type="STRING" id="662367.SAMN05216167_107114"/>
<organism evidence="1 2">
    <name type="scientific">Spirosoma endophyticum</name>
    <dbReference type="NCBI Taxonomy" id="662367"/>
    <lineage>
        <taxon>Bacteria</taxon>
        <taxon>Pseudomonadati</taxon>
        <taxon>Bacteroidota</taxon>
        <taxon>Cytophagia</taxon>
        <taxon>Cytophagales</taxon>
        <taxon>Cytophagaceae</taxon>
        <taxon>Spirosoma</taxon>
    </lineage>
</organism>
<dbReference type="EMBL" id="FOLQ01000007">
    <property type="protein sequence ID" value="SFD80240.1"/>
    <property type="molecule type" value="Genomic_DNA"/>
</dbReference>
<keyword evidence="2" id="KW-1185">Reference proteome</keyword>
<evidence type="ECO:0000313" key="2">
    <source>
        <dbReference type="Proteomes" id="UP000198598"/>
    </source>
</evidence>
<reference evidence="1 2" key="1">
    <citation type="submission" date="2016-10" db="EMBL/GenBank/DDBJ databases">
        <authorList>
            <person name="de Groot N.N."/>
        </authorList>
    </citation>
    <scope>NUCLEOTIDE SEQUENCE [LARGE SCALE GENOMIC DNA]</scope>
    <source>
        <strain evidence="1 2">DSM 26130</strain>
    </source>
</reference>
<proteinExistence type="predicted"/>